<keyword evidence="2" id="KW-1185">Reference proteome</keyword>
<sequence length="39" mass="4188">MADWLGMAEGDIIASELIMAEEEGADDAEELDDALGDEF</sequence>
<gene>
    <name evidence="1" type="ORF">RA11412_2160</name>
</gene>
<dbReference type="EMBL" id="AP017895">
    <property type="protein sequence ID" value="BAV88459.1"/>
    <property type="molecule type" value="Genomic_DNA"/>
</dbReference>
<evidence type="ECO:0000313" key="2">
    <source>
        <dbReference type="Proteomes" id="UP000250241"/>
    </source>
</evidence>
<dbReference type="KEGG" id="raj:RA11412_2160"/>
<dbReference type="Proteomes" id="UP000250241">
    <property type="component" value="Chromosome"/>
</dbReference>
<name>A0A2Z5R4B8_9MICC</name>
<proteinExistence type="predicted"/>
<organism evidence="1 2">
    <name type="scientific">Rothia aeria</name>
    <dbReference type="NCBI Taxonomy" id="172042"/>
    <lineage>
        <taxon>Bacteria</taxon>
        <taxon>Bacillati</taxon>
        <taxon>Actinomycetota</taxon>
        <taxon>Actinomycetes</taxon>
        <taxon>Micrococcales</taxon>
        <taxon>Micrococcaceae</taxon>
        <taxon>Rothia</taxon>
    </lineage>
</organism>
<protein>
    <submittedName>
        <fullName evidence="1">Uncharacterized protein</fullName>
    </submittedName>
</protein>
<evidence type="ECO:0000313" key="1">
    <source>
        <dbReference type="EMBL" id="BAV88459.1"/>
    </source>
</evidence>
<accession>A0A2Z5R4B8</accession>
<dbReference type="AlphaFoldDB" id="A0A2Z5R4B8"/>
<reference evidence="1 2" key="1">
    <citation type="submission" date="2016-10" db="EMBL/GenBank/DDBJ databases">
        <title>Genome sequence of Rothia aeria strain JCM11412.</title>
        <authorList>
            <person name="Nambu T."/>
        </authorList>
    </citation>
    <scope>NUCLEOTIDE SEQUENCE [LARGE SCALE GENOMIC DNA]</scope>
    <source>
        <strain evidence="1 2">JCM 11412</strain>
    </source>
</reference>